<evidence type="ECO:0000256" key="9">
    <source>
        <dbReference type="ARBA" id="ARBA00030238"/>
    </source>
</evidence>
<evidence type="ECO:0000256" key="10">
    <source>
        <dbReference type="RuleBase" id="RU003615"/>
    </source>
</evidence>
<evidence type="ECO:0000256" key="6">
    <source>
        <dbReference type="ARBA" id="ARBA00022801"/>
    </source>
</evidence>
<evidence type="ECO:0000259" key="11">
    <source>
        <dbReference type="SMART" id="SM00642"/>
    </source>
</evidence>
<proteinExistence type="inferred from homology"/>
<dbReference type="Pfam" id="PF07821">
    <property type="entry name" value="Alpha-amyl_C2"/>
    <property type="match status" value="1"/>
</dbReference>
<dbReference type="SMART" id="SM00810">
    <property type="entry name" value="Alpha-amyl_C2"/>
    <property type="match status" value="1"/>
</dbReference>
<evidence type="ECO:0000313" key="13">
    <source>
        <dbReference type="EMBL" id="KAL0336308.1"/>
    </source>
</evidence>
<evidence type="ECO:0000256" key="2">
    <source>
        <dbReference type="ARBA" id="ARBA00001913"/>
    </source>
</evidence>
<sequence length="963" mass="108313">MRPPGSIPIKDYAIETPFGRSPTQSEGEVFYEVKIDFNTNSSIAAINFVLKDVESGNWYQHRGRDFKIPLIDYLQDDGNVVGAKKSLGIWPGALGQISNVILKSNAADYKEDDIVESNLQKRPLQGFYEEHSVFKEFFTDNVISISVRYCLERAKNILFIETDLPGDVVIHWGVHKDDSKSWEIPPEPYPPETTLFKNKALRTLLQQKDDGCGSWGLFTLDDGFSAFVFVLKLNENTWLNCKGDDFYIPLTSSVVTDNDSGLTHSQDEEQLKDFGPAEKFSDTSDSNQAGPAYADGIINEIRNLVNDISSEKLGKTKSREAQESILHEIEKLAAEAYSIFRSSMPTFTDTNLSEDEDLQPPVKISSGTGSGYEILCQGFNWESHKSGNWYMELHEKASELSSLGFTVIWLPPPTDSVSPEGYMPRDLYNLNSRYGSLDQLKVLVKRLHEVGIRVLGDVVLNHRCAQYKNQNGVWNIFGGRLNWDDRAVVADDPHFQGRGNKSSGDNFHAAPNIDHSQEFVRKDIKEWLYWLREEIGYDGWRLDFVRGFWGGYVKDYLEASEPYFAVGEFWDSLSYTYGEMDHNQDAHRQRIVDWINATNGTAGAFDVTTKGILHSALERCEYWRLSDEKGKPPGVVGWWPSRAVTFIENHDTGSTQGHWRFPGGKEMQGYAYILTHPGTPSVFYDHIFSESQSQILALISIRKRQKIHCRSTVKIVKAERDVYAAIVDEKLAMKIGPGHFEPSNGAQNWSVAIEGRDYKDVSSFSCLNESMPGFKLMLQFIYLSILVVYAEFARPTFVTVLVKLAGNSAPVGTQTATNQDVLIFRMQQPLQHVDKTDVPDKIVYLIDRLSEGKPETEATGEYAAKISTPGAVMSGCILEKFSQYTVKVNGIGPLEEKEATTGASLFFMDSLVDITAFAVRRKIDVNFWTKSSLRAFKVSAGRGKMEEISGFCPDFATVPRAPP</sequence>
<feature type="domain" description="Glycosyl hydrolase family 13 catalytic" evidence="11">
    <location>
        <begin position="373"/>
        <end position="702"/>
    </location>
</feature>
<evidence type="ECO:0000256" key="5">
    <source>
        <dbReference type="ARBA" id="ARBA00022723"/>
    </source>
</evidence>
<evidence type="ECO:0000256" key="3">
    <source>
        <dbReference type="ARBA" id="ARBA00008061"/>
    </source>
</evidence>
<protein>
    <recommendedName>
        <fullName evidence="4">alpha-amylase</fullName>
        <ecNumber evidence="4">3.2.1.1</ecNumber>
    </recommendedName>
    <alternativeName>
        <fullName evidence="9">1,4-alpha-D-glucan glucanohydrolase</fullName>
    </alternativeName>
</protein>
<name>A0AAW2N0C6_SESRA</name>
<evidence type="ECO:0000256" key="4">
    <source>
        <dbReference type="ARBA" id="ARBA00012595"/>
    </source>
</evidence>
<comment type="catalytic activity">
    <reaction evidence="1">
        <text>Endohydrolysis of (1-&gt;4)-alpha-D-glucosidic linkages in polysaccharides containing three or more (1-&gt;4)-alpha-linked D-glucose units.</text>
        <dbReference type="EC" id="3.2.1.1"/>
    </reaction>
</comment>
<evidence type="ECO:0000256" key="1">
    <source>
        <dbReference type="ARBA" id="ARBA00000548"/>
    </source>
</evidence>
<dbReference type="InterPro" id="IPR013780">
    <property type="entry name" value="Glyco_hydro_b"/>
</dbReference>
<dbReference type="PRINTS" id="PR00110">
    <property type="entry name" value="ALPHAAMYLASE"/>
</dbReference>
<reference evidence="13" key="1">
    <citation type="submission" date="2020-06" db="EMBL/GenBank/DDBJ databases">
        <authorList>
            <person name="Li T."/>
            <person name="Hu X."/>
            <person name="Zhang T."/>
            <person name="Song X."/>
            <person name="Zhang H."/>
            <person name="Dai N."/>
            <person name="Sheng W."/>
            <person name="Hou X."/>
            <person name="Wei L."/>
        </authorList>
    </citation>
    <scope>NUCLEOTIDE SEQUENCE</scope>
    <source>
        <strain evidence="13">G02</strain>
        <tissue evidence="13">Leaf</tissue>
    </source>
</reference>
<dbReference type="AlphaFoldDB" id="A0AAW2N0C6"/>
<dbReference type="Pfam" id="PF23166">
    <property type="entry name" value="Ig_N_CWD1"/>
    <property type="match status" value="2"/>
</dbReference>
<dbReference type="InterPro" id="IPR017853">
    <property type="entry name" value="GH"/>
</dbReference>
<organism evidence="13">
    <name type="scientific">Sesamum radiatum</name>
    <name type="common">Black benniseed</name>
    <dbReference type="NCBI Taxonomy" id="300843"/>
    <lineage>
        <taxon>Eukaryota</taxon>
        <taxon>Viridiplantae</taxon>
        <taxon>Streptophyta</taxon>
        <taxon>Embryophyta</taxon>
        <taxon>Tracheophyta</taxon>
        <taxon>Spermatophyta</taxon>
        <taxon>Magnoliopsida</taxon>
        <taxon>eudicotyledons</taxon>
        <taxon>Gunneridae</taxon>
        <taxon>Pentapetalae</taxon>
        <taxon>asterids</taxon>
        <taxon>lamiids</taxon>
        <taxon>Lamiales</taxon>
        <taxon>Pedaliaceae</taxon>
        <taxon>Sesamum</taxon>
    </lineage>
</organism>
<dbReference type="GO" id="GO:0005509">
    <property type="term" value="F:calcium ion binding"/>
    <property type="evidence" value="ECO:0007669"/>
    <property type="project" value="InterPro"/>
</dbReference>
<dbReference type="Gene3D" id="2.60.40.1180">
    <property type="entry name" value="Golgi alpha-mannosidase II"/>
    <property type="match status" value="1"/>
</dbReference>
<evidence type="ECO:0000259" key="12">
    <source>
        <dbReference type="SMART" id="SM00810"/>
    </source>
</evidence>
<keyword evidence="6" id="KW-0378">Hydrolase</keyword>
<dbReference type="Pfam" id="PF00128">
    <property type="entry name" value="Alpha-amylase"/>
    <property type="match status" value="1"/>
</dbReference>
<dbReference type="InterPro" id="IPR006046">
    <property type="entry name" value="Alpha_amylase"/>
</dbReference>
<dbReference type="CDD" id="cd11314">
    <property type="entry name" value="AmyAc_arch_bac_plant_AmyA"/>
    <property type="match status" value="1"/>
</dbReference>
<dbReference type="GO" id="GO:0004556">
    <property type="term" value="F:alpha-amylase activity"/>
    <property type="evidence" value="ECO:0007669"/>
    <property type="project" value="UniProtKB-EC"/>
</dbReference>
<dbReference type="SUPFAM" id="SSF51445">
    <property type="entry name" value="(Trans)glycosidases"/>
    <property type="match status" value="1"/>
</dbReference>
<dbReference type="InterPro" id="IPR012850">
    <property type="entry name" value="A-amylase_bs_C"/>
</dbReference>
<dbReference type="SUPFAM" id="SSF51011">
    <property type="entry name" value="Glycosyl hydrolase domain"/>
    <property type="match status" value="1"/>
</dbReference>
<comment type="caution">
    <text evidence="13">The sequence shown here is derived from an EMBL/GenBank/DDBJ whole genome shotgun (WGS) entry which is preliminary data.</text>
</comment>
<keyword evidence="5" id="KW-0479">Metal-binding</keyword>
<dbReference type="GO" id="GO:0005975">
    <property type="term" value="P:carbohydrate metabolic process"/>
    <property type="evidence" value="ECO:0007669"/>
    <property type="project" value="InterPro"/>
</dbReference>
<comment type="similarity">
    <text evidence="3 10">Belongs to the glycosyl hydrolase 13 family.</text>
</comment>
<dbReference type="EC" id="3.2.1.1" evidence="4"/>
<dbReference type="SMART" id="SM00642">
    <property type="entry name" value="Aamy"/>
    <property type="match status" value="1"/>
</dbReference>
<feature type="domain" description="Alpha-amylase C-terminal beta-sheet" evidence="12">
    <location>
        <begin position="703"/>
        <end position="759"/>
    </location>
</feature>
<reference evidence="13" key="2">
    <citation type="journal article" date="2024" name="Plant">
        <title>Genomic evolution and insights into agronomic trait innovations of Sesamum species.</title>
        <authorList>
            <person name="Miao H."/>
            <person name="Wang L."/>
            <person name="Qu L."/>
            <person name="Liu H."/>
            <person name="Sun Y."/>
            <person name="Le M."/>
            <person name="Wang Q."/>
            <person name="Wei S."/>
            <person name="Zheng Y."/>
            <person name="Lin W."/>
            <person name="Duan Y."/>
            <person name="Cao H."/>
            <person name="Xiong S."/>
            <person name="Wang X."/>
            <person name="Wei L."/>
            <person name="Li C."/>
            <person name="Ma Q."/>
            <person name="Ju M."/>
            <person name="Zhao R."/>
            <person name="Li G."/>
            <person name="Mu C."/>
            <person name="Tian Q."/>
            <person name="Mei H."/>
            <person name="Zhang T."/>
            <person name="Gao T."/>
            <person name="Zhang H."/>
        </authorList>
    </citation>
    <scope>NUCLEOTIDE SEQUENCE</scope>
    <source>
        <strain evidence="13">G02</strain>
    </source>
</reference>
<dbReference type="InterPro" id="IPR006047">
    <property type="entry name" value="GH13_cat_dom"/>
</dbReference>
<evidence type="ECO:0000256" key="8">
    <source>
        <dbReference type="ARBA" id="ARBA00023295"/>
    </source>
</evidence>
<keyword evidence="7" id="KW-0119">Carbohydrate metabolism</keyword>
<accession>A0AAW2N0C6</accession>
<comment type="cofactor">
    <cofactor evidence="2">
        <name>Ca(2+)</name>
        <dbReference type="ChEBI" id="CHEBI:29108"/>
    </cofactor>
</comment>
<dbReference type="Gene3D" id="3.20.20.80">
    <property type="entry name" value="Glycosidases"/>
    <property type="match status" value="1"/>
</dbReference>
<dbReference type="InterPro" id="IPR056301">
    <property type="entry name" value="GWD-like_N_Ig"/>
</dbReference>
<dbReference type="PANTHER" id="PTHR43447">
    <property type="entry name" value="ALPHA-AMYLASE"/>
    <property type="match status" value="1"/>
</dbReference>
<evidence type="ECO:0000256" key="7">
    <source>
        <dbReference type="ARBA" id="ARBA00023277"/>
    </source>
</evidence>
<keyword evidence="8" id="KW-0326">Glycosidase</keyword>
<gene>
    <name evidence="13" type="ORF">Sradi_4842700</name>
</gene>
<dbReference type="EMBL" id="JACGWJ010000021">
    <property type="protein sequence ID" value="KAL0336308.1"/>
    <property type="molecule type" value="Genomic_DNA"/>
</dbReference>